<dbReference type="OrthoDB" id="9777859at2"/>
<dbReference type="Pfam" id="PF01425">
    <property type="entry name" value="Amidase"/>
    <property type="match status" value="1"/>
</dbReference>
<keyword evidence="4" id="KW-0436">Ligase</keyword>
<name>A0A380WDP2_AMIAI</name>
<dbReference type="RefSeq" id="WP_115729684.1">
    <property type="nucleotide sequence ID" value="NZ_BAAAVY010000011.1"/>
</dbReference>
<dbReference type="InterPro" id="IPR000120">
    <property type="entry name" value="Amidase"/>
</dbReference>
<sequence>MSRLEQLSIAELARAVTKGEIAAVEVTGYFLDRIARFDRELSGYIHVADEAALAQARRLDARLAAGETVGPLAGVPISVKDIVAVAGMPNTGASHSRLGRKPTQDAPVVRRLSDAGAIIIGKANCHELAFGGPSFDLPFPPARNPWNPEMFPGGSSSGSGVTVAGGLCLGSVATDTAGSIRLPATMCGMVGFKPGFGMVPVEGIDTLAQSMDHCGPIAARVDDCHRLYAAMSASESRPMSIGDRPSFAGMRLGISACQWGLGASLRPEMATAMQNALDLFDHNGGEIIELELPPLETFHAPGAVVMMAEIAAHYGAEVRGNFSAFGEMFRGRALVGESLAAAEIVAAGTLRDVLRRQIDASLATVDAILLPGALAPAGPLKTVDKFYFLEEPIPNILANLTGHPALAFPFGKAGNGMPLGLQILGAGWGENRLFDIAARFERLDGNPVRLPPRYFS</sequence>
<dbReference type="Gene3D" id="3.90.1300.10">
    <property type="entry name" value="Amidase signature (AS) domain"/>
    <property type="match status" value="1"/>
</dbReference>
<dbReference type="InterPro" id="IPR020556">
    <property type="entry name" value="Amidase_CS"/>
</dbReference>
<accession>A0A380WDP2</accession>
<dbReference type="SUPFAM" id="SSF75304">
    <property type="entry name" value="Amidase signature (AS) enzymes"/>
    <property type="match status" value="1"/>
</dbReference>
<evidence type="ECO:0000256" key="1">
    <source>
        <dbReference type="ARBA" id="ARBA00003871"/>
    </source>
</evidence>
<keyword evidence="4" id="KW-0808">Transferase</keyword>
<comment type="function">
    <text evidence="1">Hydrolyzes indole-3-acetamide (IAM) into indole-3-acetic acid (IAA).</text>
</comment>
<proteinExistence type="predicted"/>
<evidence type="ECO:0000313" key="4">
    <source>
        <dbReference type="EMBL" id="SUU87133.1"/>
    </source>
</evidence>
<dbReference type="PROSITE" id="PS00571">
    <property type="entry name" value="AMIDASES"/>
    <property type="match status" value="1"/>
</dbReference>
<evidence type="ECO:0000256" key="2">
    <source>
        <dbReference type="ARBA" id="ARBA00021874"/>
    </source>
</evidence>
<dbReference type="AlphaFoldDB" id="A0A380WDP2"/>
<feature type="domain" description="Amidase" evidence="3">
    <location>
        <begin position="25"/>
        <end position="433"/>
    </location>
</feature>
<protein>
    <recommendedName>
        <fullName evidence="2">Indoleacetamide hydrolase</fullName>
    </recommendedName>
</protein>
<dbReference type="Proteomes" id="UP000254701">
    <property type="component" value="Unassembled WGS sequence"/>
</dbReference>
<dbReference type="GO" id="GO:0016740">
    <property type="term" value="F:transferase activity"/>
    <property type="evidence" value="ECO:0007669"/>
    <property type="project" value="UniProtKB-KW"/>
</dbReference>
<evidence type="ECO:0000259" key="3">
    <source>
        <dbReference type="Pfam" id="PF01425"/>
    </source>
</evidence>
<dbReference type="GO" id="GO:0016874">
    <property type="term" value="F:ligase activity"/>
    <property type="evidence" value="ECO:0007669"/>
    <property type="project" value="UniProtKB-KW"/>
</dbReference>
<gene>
    <name evidence="4" type="primary">gatA_1</name>
    <name evidence="4" type="ORF">NCTC10684_00324</name>
</gene>
<dbReference type="PANTHER" id="PTHR11895">
    <property type="entry name" value="TRANSAMIDASE"/>
    <property type="match status" value="1"/>
</dbReference>
<reference evidence="4 5" key="1">
    <citation type="submission" date="2018-06" db="EMBL/GenBank/DDBJ databases">
        <authorList>
            <consortium name="Pathogen Informatics"/>
            <person name="Doyle S."/>
        </authorList>
    </citation>
    <scope>NUCLEOTIDE SEQUENCE [LARGE SCALE GENOMIC DNA]</scope>
    <source>
        <strain evidence="4 5">NCTC10684</strain>
    </source>
</reference>
<dbReference type="InterPro" id="IPR023631">
    <property type="entry name" value="Amidase_dom"/>
</dbReference>
<dbReference type="InterPro" id="IPR036928">
    <property type="entry name" value="AS_sf"/>
</dbReference>
<organism evidence="4 5">
    <name type="scientific">Aminobacter aminovorans</name>
    <name type="common">Chelatobacter heintzii</name>
    <dbReference type="NCBI Taxonomy" id="83263"/>
    <lineage>
        <taxon>Bacteria</taxon>
        <taxon>Pseudomonadati</taxon>
        <taxon>Pseudomonadota</taxon>
        <taxon>Alphaproteobacteria</taxon>
        <taxon>Hyphomicrobiales</taxon>
        <taxon>Phyllobacteriaceae</taxon>
        <taxon>Aminobacter</taxon>
    </lineage>
</organism>
<evidence type="ECO:0000313" key="5">
    <source>
        <dbReference type="Proteomes" id="UP000254701"/>
    </source>
</evidence>
<dbReference type="EMBL" id="UFSM01000001">
    <property type="protein sequence ID" value="SUU87133.1"/>
    <property type="molecule type" value="Genomic_DNA"/>
</dbReference>
<dbReference type="PANTHER" id="PTHR11895:SF176">
    <property type="entry name" value="AMIDASE AMID-RELATED"/>
    <property type="match status" value="1"/>
</dbReference>